<dbReference type="EMBL" id="DVOT01000080">
    <property type="protein sequence ID" value="HIV27223.1"/>
    <property type="molecule type" value="Genomic_DNA"/>
</dbReference>
<gene>
    <name evidence="3" type="ORF">IAA64_04595</name>
</gene>
<accession>A0A9D1TCI5</accession>
<reference evidence="3" key="1">
    <citation type="submission" date="2020-10" db="EMBL/GenBank/DDBJ databases">
        <authorList>
            <person name="Gilroy R."/>
        </authorList>
    </citation>
    <scope>NUCLEOTIDE SEQUENCE</scope>
    <source>
        <strain evidence="3">CHK183-6373</strain>
    </source>
</reference>
<comment type="caution">
    <text evidence="3">The sequence shown here is derived from an EMBL/GenBank/DDBJ whole genome shotgun (WGS) entry which is preliminary data.</text>
</comment>
<dbReference type="AlphaFoldDB" id="A0A9D1TCI5"/>
<dbReference type="InterPro" id="IPR032465">
    <property type="entry name" value="ACMSD"/>
</dbReference>
<dbReference type="GO" id="GO:0019748">
    <property type="term" value="P:secondary metabolic process"/>
    <property type="evidence" value="ECO:0007669"/>
    <property type="project" value="TreeGrafter"/>
</dbReference>
<dbReference type="Gene3D" id="3.20.20.140">
    <property type="entry name" value="Metal-dependent hydrolases"/>
    <property type="match status" value="1"/>
</dbReference>
<dbReference type="InterPro" id="IPR006680">
    <property type="entry name" value="Amidohydro-rel"/>
</dbReference>
<evidence type="ECO:0000256" key="1">
    <source>
        <dbReference type="ARBA" id="ARBA00023239"/>
    </source>
</evidence>
<name>A0A9D1TCI5_9FIRM</name>
<dbReference type="PANTHER" id="PTHR21240">
    <property type="entry name" value="2-AMINO-3-CARBOXYLMUCONATE-6-SEMIALDEHYDE DECARBOXYLASE"/>
    <property type="match status" value="1"/>
</dbReference>
<feature type="domain" description="Amidohydrolase-related" evidence="2">
    <location>
        <begin position="43"/>
        <end position="309"/>
    </location>
</feature>
<evidence type="ECO:0000313" key="3">
    <source>
        <dbReference type="EMBL" id="HIV27223.1"/>
    </source>
</evidence>
<dbReference type="Pfam" id="PF04909">
    <property type="entry name" value="Amidohydro_2"/>
    <property type="match status" value="1"/>
</dbReference>
<dbReference type="PANTHER" id="PTHR21240:SF28">
    <property type="entry name" value="ISO-OROTATE DECARBOXYLASE (EUROFUNG)"/>
    <property type="match status" value="1"/>
</dbReference>
<dbReference type="GO" id="GO:0016831">
    <property type="term" value="F:carboxy-lyase activity"/>
    <property type="evidence" value="ECO:0007669"/>
    <property type="project" value="InterPro"/>
</dbReference>
<keyword evidence="1" id="KW-0456">Lyase</keyword>
<dbReference type="SUPFAM" id="SSF51556">
    <property type="entry name" value="Metallo-dependent hydrolases"/>
    <property type="match status" value="1"/>
</dbReference>
<reference evidence="3" key="2">
    <citation type="journal article" date="2021" name="PeerJ">
        <title>Extensive microbial diversity within the chicken gut microbiome revealed by metagenomics and culture.</title>
        <authorList>
            <person name="Gilroy R."/>
            <person name="Ravi A."/>
            <person name="Getino M."/>
            <person name="Pursley I."/>
            <person name="Horton D.L."/>
            <person name="Alikhan N.F."/>
            <person name="Baker D."/>
            <person name="Gharbi K."/>
            <person name="Hall N."/>
            <person name="Watson M."/>
            <person name="Adriaenssens E.M."/>
            <person name="Foster-Nyarko E."/>
            <person name="Jarju S."/>
            <person name="Secka A."/>
            <person name="Antonio M."/>
            <person name="Oren A."/>
            <person name="Chaudhuri R.R."/>
            <person name="La Ragione R."/>
            <person name="Hildebrand F."/>
            <person name="Pallen M.J."/>
        </authorList>
    </citation>
    <scope>NUCLEOTIDE SEQUENCE</scope>
    <source>
        <strain evidence="3">CHK183-6373</strain>
    </source>
</reference>
<dbReference type="Proteomes" id="UP000886884">
    <property type="component" value="Unassembled WGS sequence"/>
</dbReference>
<sequence length="355" mass="40148">MQVIDSHMHIKDENCEAIAKVADMAGAEKFNVLSLAMMENPLNNLSCLLVKAKNPGRAYAFCSFTYGEGSGECLAQLQMWMRAGFDGWKILETKPSVAKLLGVRMDDERFEPAFAWAEENQIPIIWHVGDPATFWDPDRVPSWAVESGWAYTGGGFPALEDLYAQTETVLKRHPRLKATFAHLYFTSDDEAHARRMLDAYPNIRFDITPGSEMYYAFCEDPARWRRFFLEYQERIVYGTDLESDAEAYERLYGMKMEEGAAQIDWPARWIQRWLTGTGEMDLMGTPVRGLGLTQSAAEKILGGNFLRFVGGEPKPLVRTAALEGAKWVETILQNPRYAAKQALAGEILKKLEMSV</sequence>
<dbReference type="GO" id="GO:0005737">
    <property type="term" value="C:cytoplasm"/>
    <property type="evidence" value="ECO:0007669"/>
    <property type="project" value="TreeGrafter"/>
</dbReference>
<dbReference type="InterPro" id="IPR032466">
    <property type="entry name" value="Metal_Hydrolase"/>
</dbReference>
<protein>
    <submittedName>
        <fullName evidence="3">Amidohydrolase family protein</fullName>
    </submittedName>
</protein>
<proteinExistence type="predicted"/>
<organism evidence="3 4">
    <name type="scientific">Candidatus Ornithocaccomicrobium faecavium</name>
    <dbReference type="NCBI Taxonomy" id="2840890"/>
    <lineage>
        <taxon>Bacteria</taxon>
        <taxon>Bacillati</taxon>
        <taxon>Bacillota</taxon>
        <taxon>Clostridia</taxon>
        <taxon>Candidatus Ornithocaccomicrobium</taxon>
    </lineage>
</organism>
<dbReference type="GO" id="GO:0016787">
    <property type="term" value="F:hydrolase activity"/>
    <property type="evidence" value="ECO:0007669"/>
    <property type="project" value="InterPro"/>
</dbReference>
<evidence type="ECO:0000259" key="2">
    <source>
        <dbReference type="Pfam" id="PF04909"/>
    </source>
</evidence>
<evidence type="ECO:0000313" key="4">
    <source>
        <dbReference type="Proteomes" id="UP000886884"/>
    </source>
</evidence>